<evidence type="ECO:0000259" key="5">
    <source>
        <dbReference type="PROSITE" id="PS50011"/>
    </source>
</evidence>
<evidence type="ECO:0000313" key="7">
    <source>
        <dbReference type="Proteomes" id="UP000053558"/>
    </source>
</evidence>
<reference evidence="7" key="1">
    <citation type="journal article" date="2012" name="Science">
        <title>The Paleozoic origin of enzymatic lignin decomposition reconstructed from 31 fungal genomes.</title>
        <authorList>
            <person name="Floudas D."/>
            <person name="Binder M."/>
            <person name="Riley R."/>
            <person name="Barry K."/>
            <person name="Blanchette R.A."/>
            <person name="Henrissat B."/>
            <person name="Martinez A.T."/>
            <person name="Otillar R."/>
            <person name="Spatafora J.W."/>
            <person name="Yadav J.S."/>
            <person name="Aerts A."/>
            <person name="Benoit I."/>
            <person name="Boyd A."/>
            <person name="Carlson A."/>
            <person name="Copeland A."/>
            <person name="Coutinho P.M."/>
            <person name="de Vries R.P."/>
            <person name="Ferreira P."/>
            <person name="Findley K."/>
            <person name="Foster B."/>
            <person name="Gaskell J."/>
            <person name="Glotzer D."/>
            <person name="Gorecki P."/>
            <person name="Heitman J."/>
            <person name="Hesse C."/>
            <person name="Hori C."/>
            <person name="Igarashi K."/>
            <person name="Jurgens J.A."/>
            <person name="Kallen N."/>
            <person name="Kersten P."/>
            <person name="Kohler A."/>
            <person name="Kuees U."/>
            <person name="Kumar T.K.A."/>
            <person name="Kuo A."/>
            <person name="LaButti K."/>
            <person name="Larrondo L.F."/>
            <person name="Lindquist E."/>
            <person name="Ling A."/>
            <person name="Lombard V."/>
            <person name="Lucas S."/>
            <person name="Lundell T."/>
            <person name="Martin R."/>
            <person name="McLaughlin D.J."/>
            <person name="Morgenstern I."/>
            <person name="Morin E."/>
            <person name="Murat C."/>
            <person name="Nagy L.G."/>
            <person name="Nolan M."/>
            <person name="Ohm R.A."/>
            <person name="Patyshakuliyeva A."/>
            <person name="Rokas A."/>
            <person name="Ruiz-Duenas F.J."/>
            <person name="Sabat G."/>
            <person name="Salamov A."/>
            <person name="Samejima M."/>
            <person name="Schmutz J."/>
            <person name="Slot J.C."/>
            <person name="St John F."/>
            <person name="Stenlid J."/>
            <person name="Sun H."/>
            <person name="Sun S."/>
            <person name="Syed K."/>
            <person name="Tsang A."/>
            <person name="Wiebenga A."/>
            <person name="Young D."/>
            <person name="Pisabarro A."/>
            <person name="Eastwood D.C."/>
            <person name="Martin F."/>
            <person name="Cullen D."/>
            <person name="Grigoriev I.V."/>
            <person name="Hibbett D.S."/>
        </authorList>
    </citation>
    <scope>NUCLEOTIDE SEQUENCE [LARGE SCALE GENOMIC DNA]</scope>
    <source>
        <strain evidence="7">RWD-64-598 SS2</strain>
    </source>
</reference>
<dbReference type="GO" id="GO:0004674">
    <property type="term" value="F:protein serine/threonine kinase activity"/>
    <property type="evidence" value="ECO:0007669"/>
    <property type="project" value="TreeGrafter"/>
</dbReference>
<keyword evidence="7" id="KW-1185">Reference proteome</keyword>
<dbReference type="SUPFAM" id="SSF56112">
    <property type="entry name" value="Protein kinase-like (PK-like)"/>
    <property type="match status" value="1"/>
</dbReference>
<feature type="region of interest" description="Disordered" evidence="4">
    <location>
        <begin position="230"/>
        <end position="257"/>
    </location>
</feature>
<keyword evidence="6" id="KW-0808">Transferase</keyword>
<organism evidence="6 7">
    <name type="scientific">Coniophora puteana (strain RWD-64-598)</name>
    <name type="common">Brown rot fungus</name>
    <dbReference type="NCBI Taxonomy" id="741705"/>
    <lineage>
        <taxon>Eukaryota</taxon>
        <taxon>Fungi</taxon>
        <taxon>Dikarya</taxon>
        <taxon>Basidiomycota</taxon>
        <taxon>Agaricomycotina</taxon>
        <taxon>Agaricomycetes</taxon>
        <taxon>Agaricomycetidae</taxon>
        <taxon>Boletales</taxon>
        <taxon>Coniophorineae</taxon>
        <taxon>Coniophoraceae</taxon>
        <taxon>Coniophora</taxon>
    </lineage>
</organism>
<protein>
    <submittedName>
        <fullName evidence="6">Kinase-like protein</fullName>
    </submittedName>
</protein>
<dbReference type="Pfam" id="PF00069">
    <property type="entry name" value="Pkinase"/>
    <property type="match status" value="1"/>
</dbReference>
<dbReference type="InterPro" id="IPR008271">
    <property type="entry name" value="Ser/Thr_kinase_AS"/>
</dbReference>
<dbReference type="InterPro" id="IPR017441">
    <property type="entry name" value="Protein_kinase_ATP_BS"/>
</dbReference>
<evidence type="ECO:0000256" key="2">
    <source>
        <dbReference type="ARBA" id="ARBA00022840"/>
    </source>
</evidence>
<dbReference type="PROSITE" id="PS00107">
    <property type="entry name" value="PROTEIN_KINASE_ATP"/>
    <property type="match status" value="1"/>
</dbReference>
<dbReference type="Proteomes" id="UP000053558">
    <property type="component" value="Unassembled WGS sequence"/>
</dbReference>
<sequence length="732" mass="80970">MWALELIVDPDDAWKNQMRHSIEENLSWMVRAAERDLHAKLWAQNVSARRRDAFVAEHLTTMACIRGRVEELVRDAVMRERVKRQWVLDYASRDHALLKAQQAMLGAMEMKHFGSYDRMKRCGSPSLTVGPEREPSIQLHGSGGSIEHSRQTSHAHETKFIFPLYSSVEAADSALFAKVSKGSPNTCEAGLRGSIHLSNAHVEHSSFVGRYESPIELDIHEHCITGAQDRKETENVGYGQTPARAGGEGKALRAEGKRKWDGEESAYGNIQRVRREKRPHLGREGSIGGEGNTGSREDALEGENLLEDVNKNGPDTEQGLCLLPIIPDHRHLQVSTHDSQQPGPLSVAQESLSARSSVTKKSGSSLYFHRLLRSTGFSISMNDLVGTVKNESPSKNVLSSSREEAIQNLVNALYSAKGLPLEASLQEVLTEALFKVAKDSGRYPQQLLIDDVDISDNSPVGVGGFSEVYRGTYQAEVVAVKRVRLIESDFDTILKDCAREVVVWSCLSHENILPLRGVFLGEYPSGRAILAFVSPFKDGGDLSRYLQSKESPDRHSLILDIISGIAYLHSQRPPVIHGDIKPTNILVSAAGRAYIGDYGLSYIKNSARVRSLSSPRRTMGKTLQYSAPELLTETPPLSRGRDVFAFGCLVFEIYAGKPPHTELQGEGAIVCAVIQDKELVRPDGIGDTLWDVVVKCREFHPTDRPSAEEVLELLRLNLRKLCPSSSTHIVHS</sequence>
<dbReference type="AlphaFoldDB" id="A0A5M3MAF8"/>
<dbReference type="InterPro" id="IPR000719">
    <property type="entry name" value="Prot_kinase_dom"/>
</dbReference>
<name>A0A5M3MAF8_CONPW</name>
<dbReference type="PROSITE" id="PS50011">
    <property type="entry name" value="PROTEIN_KINASE_DOM"/>
    <property type="match status" value="1"/>
</dbReference>
<proteinExistence type="predicted"/>
<comment type="caution">
    <text evidence="6">The sequence shown here is derived from an EMBL/GenBank/DDBJ whole genome shotgun (WGS) entry which is preliminary data.</text>
</comment>
<dbReference type="SMART" id="SM00220">
    <property type="entry name" value="S_TKc"/>
    <property type="match status" value="1"/>
</dbReference>
<feature type="region of interest" description="Disordered" evidence="4">
    <location>
        <begin position="274"/>
        <end position="297"/>
    </location>
</feature>
<dbReference type="Gene3D" id="1.10.510.10">
    <property type="entry name" value="Transferase(Phosphotransferase) domain 1"/>
    <property type="match status" value="1"/>
</dbReference>
<accession>A0A5M3MAF8</accession>
<dbReference type="InterPro" id="IPR051681">
    <property type="entry name" value="Ser/Thr_Kinases-Pseudokinases"/>
</dbReference>
<dbReference type="RefSeq" id="XP_007773939.1">
    <property type="nucleotide sequence ID" value="XM_007775749.1"/>
</dbReference>
<keyword evidence="2 3" id="KW-0067">ATP-binding</keyword>
<dbReference type="PANTHER" id="PTHR44329:SF214">
    <property type="entry name" value="PROTEIN KINASE DOMAIN-CONTAINING PROTEIN"/>
    <property type="match status" value="1"/>
</dbReference>
<dbReference type="KEGG" id="cput:CONPUDRAFT_93188"/>
<dbReference type="PROSITE" id="PS00108">
    <property type="entry name" value="PROTEIN_KINASE_ST"/>
    <property type="match status" value="1"/>
</dbReference>
<evidence type="ECO:0000256" key="4">
    <source>
        <dbReference type="SAM" id="MobiDB-lite"/>
    </source>
</evidence>
<dbReference type="OrthoDB" id="4062651at2759"/>
<dbReference type="EMBL" id="JH711587">
    <property type="protein sequence ID" value="EIW75946.1"/>
    <property type="molecule type" value="Genomic_DNA"/>
</dbReference>
<dbReference type="InterPro" id="IPR011009">
    <property type="entry name" value="Kinase-like_dom_sf"/>
</dbReference>
<feature type="binding site" evidence="3">
    <location>
        <position position="481"/>
    </location>
    <ligand>
        <name>ATP</name>
        <dbReference type="ChEBI" id="CHEBI:30616"/>
    </ligand>
</feature>
<dbReference type="PANTHER" id="PTHR44329">
    <property type="entry name" value="SERINE/THREONINE-PROTEIN KINASE TNNI3K-RELATED"/>
    <property type="match status" value="1"/>
</dbReference>
<dbReference type="GeneID" id="19211565"/>
<evidence type="ECO:0000313" key="6">
    <source>
        <dbReference type="EMBL" id="EIW75946.1"/>
    </source>
</evidence>
<keyword evidence="6" id="KW-0418">Kinase</keyword>
<evidence type="ECO:0000256" key="1">
    <source>
        <dbReference type="ARBA" id="ARBA00022741"/>
    </source>
</evidence>
<evidence type="ECO:0000256" key="3">
    <source>
        <dbReference type="PROSITE-ProRule" id="PRU10141"/>
    </source>
</evidence>
<dbReference type="GO" id="GO:0005524">
    <property type="term" value="F:ATP binding"/>
    <property type="evidence" value="ECO:0007669"/>
    <property type="project" value="UniProtKB-UniRule"/>
</dbReference>
<keyword evidence="1 3" id="KW-0547">Nucleotide-binding</keyword>
<gene>
    <name evidence="6" type="ORF">CONPUDRAFT_93188</name>
</gene>
<feature type="domain" description="Protein kinase" evidence="5">
    <location>
        <begin position="454"/>
        <end position="716"/>
    </location>
</feature>
<feature type="region of interest" description="Disordered" evidence="4">
    <location>
        <begin position="127"/>
        <end position="148"/>
    </location>
</feature>